<comment type="caution">
    <text evidence="4">The sequence shown here is derived from an EMBL/GenBank/DDBJ whole genome shotgun (WGS) entry which is preliminary data.</text>
</comment>
<feature type="domain" description="HTH-like" evidence="3">
    <location>
        <begin position="228"/>
        <end position="298"/>
    </location>
</feature>
<dbReference type="EMBL" id="JAUDCL010000037">
    <property type="protein sequence ID" value="MDM8202384.1"/>
    <property type="molecule type" value="Genomic_DNA"/>
</dbReference>
<dbReference type="InterPro" id="IPR052934">
    <property type="entry name" value="Methyl-DNA_Rec/Restrict_Enz"/>
</dbReference>
<gene>
    <name evidence="4" type="ORF">QUW08_13930</name>
</gene>
<dbReference type="Pfam" id="PF24718">
    <property type="entry name" value="HTH_73"/>
    <property type="match status" value="1"/>
</dbReference>
<dbReference type="Gene3D" id="3.40.50.300">
    <property type="entry name" value="P-loop containing nucleotide triphosphate hydrolases"/>
    <property type="match status" value="1"/>
</dbReference>
<evidence type="ECO:0000259" key="3">
    <source>
        <dbReference type="Pfam" id="PF24718"/>
    </source>
</evidence>
<evidence type="ECO:0000313" key="5">
    <source>
        <dbReference type="Proteomes" id="UP001529380"/>
    </source>
</evidence>
<dbReference type="InterPro" id="IPR056975">
    <property type="entry name" value="HTH_73"/>
</dbReference>
<dbReference type="Proteomes" id="UP001529380">
    <property type="component" value="Unassembled WGS sequence"/>
</dbReference>
<organism evidence="4 5">
    <name type="scientific">Allofournierella massiliensis</name>
    <dbReference type="NCBI Taxonomy" id="1650663"/>
    <lineage>
        <taxon>Bacteria</taxon>
        <taxon>Bacillati</taxon>
        <taxon>Bacillota</taxon>
        <taxon>Clostridia</taxon>
        <taxon>Eubacteriales</taxon>
        <taxon>Oscillospiraceae</taxon>
        <taxon>Allofournierella</taxon>
    </lineage>
</organism>
<feature type="domain" description="ATPase dynein-related AAA" evidence="2">
    <location>
        <begin position="325"/>
        <end position="491"/>
    </location>
</feature>
<reference evidence="5" key="2">
    <citation type="submission" date="2023-06" db="EMBL/GenBank/DDBJ databases">
        <title>Identification and characterization of horizontal gene transfer across gut microbiota members of farm animals based on homology search.</title>
        <authorList>
            <person name="Zeman M."/>
            <person name="Kubasova T."/>
            <person name="Jahodarova E."/>
            <person name="Nykrynova M."/>
            <person name="Rychlik I."/>
        </authorList>
    </citation>
    <scope>NUCLEOTIDE SEQUENCE [LARGE SCALE GENOMIC DNA]</scope>
    <source>
        <strain evidence="5">ET340</strain>
    </source>
</reference>
<name>A0ABT7UU18_9FIRM</name>
<dbReference type="PANTHER" id="PTHR37291">
    <property type="entry name" value="5-METHYLCYTOSINE-SPECIFIC RESTRICTION ENZYME B"/>
    <property type="match status" value="1"/>
</dbReference>
<dbReference type="SUPFAM" id="SSF52540">
    <property type="entry name" value="P-loop containing nucleoside triphosphate hydrolases"/>
    <property type="match status" value="1"/>
</dbReference>
<evidence type="ECO:0000256" key="1">
    <source>
        <dbReference type="SAM" id="MobiDB-lite"/>
    </source>
</evidence>
<protein>
    <submittedName>
        <fullName evidence="4">AAA family ATPase</fullName>
    </submittedName>
</protein>
<dbReference type="PANTHER" id="PTHR37291:SF1">
    <property type="entry name" value="TYPE IV METHYL-DIRECTED RESTRICTION ENZYME ECOKMCRB SUBUNIT"/>
    <property type="match status" value="1"/>
</dbReference>
<accession>A0ABT7UU18</accession>
<proteinExistence type="predicted"/>
<reference evidence="4 5" key="1">
    <citation type="submission" date="2023-06" db="EMBL/GenBank/DDBJ databases">
        <title>Identification and characterization of horizontal gene transfer across gut microbiota members of farm animals based on homology search.</title>
        <authorList>
            <person name="Schwarzerova J."/>
            <person name="Nykrynova M."/>
            <person name="Jureckova K."/>
            <person name="Cejkova D."/>
            <person name="Rychlik I."/>
        </authorList>
    </citation>
    <scope>NUCLEOTIDE SEQUENCE [LARGE SCALE GENOMIC DNA]</scope>
    <source>
        <strain evidence="4 5">ET340</strain>
    </source>
</reference>
<dbReference type="InterPro" id="IPR027417">
    <property type="entry name" value="P-loop_NTPase"/>
</dbReference>
<evidence type="ECO:0000313" key="4">
    <source>
        <dbReference type="EMBL" id="MDM8202384.1"/>
    </source>
</evidence>
<dbReference type="InterPro" id="IPR011704">
    <property type="entry name" value="ATPase_dyneun-rel_AAA"/>
</dbReference>
<feature type="region of interest" description="Disordered" evidence="1">
    <location>
        <begin position="621"/>
        <end position="642"/>
    </location>
</feature>
<sequence length="642" mass="71704">MAEISFNSCLTELKKTLDYVEDDSFKWDDSLAILVIPLSNTDSLNKERDVSNATQIQLTGESVPVEGSCKTEDFFPTLTLNTTFERWRIGVPTRINAQNVMRLSGKTLTGEAWLQDSIQIRRRLLNKTATKPGNPTLQICYGEDLMPLRKQLKVGDYLVVVKRKGATEYEAFGVRSDAELGTVKRMYVSEKANTEGISFNLEELKKRDDGSEWIIKPADIDLSTSYSIEELGALLKDMYTNAPEGMQVCSIHAFGIKYGKAIVANGYKSPAIIKAAGINDSYYTELTKAINLYKSLIANTFGLSLVDVAAKPGKASADRKTGAENVLLYGVPGAGKSHMIKTVYCNDRTKMERVVFHPDYTYSDFVGQILPKVVDGQLKYEFTPGPFTTILKKALDDPSNYYYLVVEEINRGNAPAIFGEIFQLLDRKAAGEYPDEEIGESEYGITNFDIAKAVYDDESQDVFLPSNLWILATMNTADQNVFTLDTAFQRRWIMKHIENNVLQAKHASTLIAGSTIDWGTFASVVNDLVLEANAEISSSEDKRLGAYFIGMRELQADRFPEKVLKYLWDDAFKMSRDFIFNDDMKSLEFVIETYQKSTTDRLQSVLRADVYNKMISSMNAKKSAATPGVDAVDPAEASGEES</sequence>
<reference evidence="4 5" key="3">
    <citation type="submission" date="2023-06" db="EMBL/GenBank/DDBJ databases">
        <authorList>
            <person name="Zeman M."/>
            <person name="Kubasova T."/>
            <person name="Jahodarova E."/>
            <person name="Nykrynova M."/>
            <person name="Rychlik I."/>
        </authorList>
    </citation>
    <scope>NUCLEOTIDE SEQUENCE [LARGE SCALE GENOMIC DNA]</scope>
    <source>
        <strain evidence="4 5">ET340</strain>
    </source>
</reference>
<dbReference type="Pfam" id="PF07728">
    <property type="entry name" value="AAA_5"/>
    <property type="match status" value="1"/>
</dbReference>
<evidence type="ECO:0000259" key="2">
    <source>
        <dbReference type="Pfam" id="PF07728"/>
    </source>
</evidence>
<dbReference type="RefSeq" id="WP_289600683.1">
    <property type="nucleotide sequence ID" value="NZ_JAUDCL010000037.1"/>
</dbReference>
<keyword evidence="5" id="KW-1185">Reference proteome</keyword>